<evidence type="ECO:0000259" key="1">
    <source>
        <dbReference type="PROSITE" id="PS50181"/>
    </source>
</evidence>
<feature type="domain" description="F-box" evidence="1">
    <location>
        <begin position="27"/>
        <end position="81"/>
    </location>
</feature>
<dbReference type="InterPro" id="IPR001810">
    <property type="entry name" value="F-box_dom"/>
</dbReference>
<dbReference type="Pfam" id="PF24969">
    <property type="entry name" value="LRR_15"/>
    <property type="match status" value="1"/>
</dbReference>
<dbReference type="OrthoDB" id="5421601at2759"/>
<organism evidence="2 3">
    <name type="scientific">Heterodermia speciosa</name>
    <dbReference type="NCBI Taxonomy" id="116794"/>
    <lineage>
        <taxon>Eukaryota</taxon>
        <taxon>Fungi</taxon>
        <taxon>Dikarya</taxon>
        <taxon>Ascomycota</taxon>
        <taxon>Pezizomycotina</taxon>
        <taxon>Lecanoromycetes</taxon>
        <taxon>OSLEUM clade</taxon>
        <taxon>Lecanoromycetidae</taxon>
        <taxon>Caliciales</taxon>
        <taxon>Physciaceae</taxon>
        <taxon>Heterodermia</taxon>
    </lineage>
</organism>
<dbReference type="Proteomes" id="UP000664521">
    <property type="component" value="Unassembled WGS sequence"/>
</dbReference>
<evidence type="ECO:0000313" key="2">
    <source>
        <dbReference type="EMBL" id="CAF9940223.1"/>
    </source>
</evidence>
<comment type="caution">
    <text evidence="2">The sequence shown here is derived from an EMBL/GenBank/DDBJ whole genome shotgun (WGS) entry which is preliminary data.</text>
</comment>
<dbReference type="InterPro" id="IPR056867">
    <property type="entry name" value="LRR_15"/>
</dbReference>
<dbReference type="AlphaFoldDB" id="A0A8H3J482"/>
<dbReference type="CDD" id="cd09917">
    <property type="entry name" value="F-box_SF"/>
    <property type="match status" value="1"/>
</dbReference>
<dbReference type="EMBL" id="CAJPDS010000148">
    <property type="protein sequence ID" value="CAF9940223.1"/>
    <property type="molecule type" value="Genomic_DNA"/>
</dbReference>
<proteinExistence type="predicted"/>
<dbReference type="PROSITE" id="PS50181">
    <property type="entry name" value="FBOX"/>
    <property type="match status" value="1"/>
</dbReference>
<sequence length="528" mass="59799">MSDSGHHDSLSERISYLTLSTKCAEMGLSILQFPNEILIHIISQVSNADLDSFTLTCKRIRALATAFIREHRSRQEVYREITLLNPHCAPREERTTWSHPTLMLLDLLRDDLLCYPWVFNITDYVVRNGRDDLLDVGGGDSDSDSEDGTDHSEVDRALKSSPNELGSLIEACPHFNGDEELSRGVLEGGISTTLGLLLNVLPNLRTWNIMGPTQPSPATGILKRILDKMLTTNQNPPRGSSPSLAKLESVVFDRFYKGDRSYDKWNLSAYAPLFYFPSVRNIWAKGLEESDSEDSWTYPGLQSHVQGLALEMSTMHTENFKSYLKSTQNLMSFKYIEKFRQGSRHSGCEVKEVLETLLEHAGHTLRHLNVQCWEVSEDHRQLARAGGCFLGSLKAFRVLETIQVQGNLLIEPVETREMIVTNPATARRGRACRLIDILPSSVARFMFIRERYITVEYGLADMLRGLPERKADLLPHLEVIAFCRCWSWFVTAAQVEFLDACIEAGITTFTLDEVHDKGERKYGFGWAM</sequence>
<keyword evidence="3" id="KW-1185">Reference proteome</keyword>
<evidence type="ECO:0000313" key="3">
    <source>
        <dbReference type="Proteomes" id="UP000664521"/>
    </source>
</evidence>
<reference evidence="2" key="1">
    <citation type="submission" date="2021-03" db="EMBL/GenBank/DDBJ databases">
        <authorList>
            <person name="Tagirdzhanova G."/>
        </authorList>
    </citation>
    <scope>NUCLEOTIDE SEQUENCE</scope>
</reference>
<accession>A0A8H3J482</accession>
<dbReference type="SUPFAM" id="SSF81383">
    <property type="entry name" value="F-box domain"/>
    <property type="match status" value="1"/>
</dbReference>
<name>A0A8H3J482_9LECA</name>
<dbReference type="Pfam" id="PF00646">
    <property type="entry name" value="F-box"/>
    <property type="match status" value="1"/>
</dbReference>
<protein>
    <recommendedName>
        <fullName evidence="1">F-box domain-containing protein</fullName>
    </recommendedName>
</protein>
<dbReference type="InterPro" id="IPR036047">
    <property type="entry name" value="F-box-like_dom_sf"/>
</dbReference>
<gene>
    <name evidence="2" type="ORF">HETSPECPRED_002206</name>
</gene>